<dbReference type="InterPro" id="IPR020590">
    <property type="entry name" value="Guanylate_kinase_CS"/>
</dbReference>
<feature type="domain" description="Guanylate kinase-like" evidence="10">
    <location>
        <begin position="3"/>
        <end position="181"/>
    </location>
</feature>
<dbReference type="NCBIfam" id="TIGR03263">
    <property type="entry name" value="guanyl_kin"/>
    <property type="match status" value="1"/>
</dbReference>
<evidence type="ECO:0000256" key="4">
    <source>
        <dbReference type="ARBA" id="ARBA00022679"/>
    </source>
</evidence>
<evidence type="ECO:0000256" key="5">
    <source>
        <dbReference type="ARBA" id="ARBA00022741"/>
    </source>
</evidence>
<evidence type="ECO:0000256" key="6">
    <source>
        <dbReference type="ARBA" id="ARBA00022777"/>
    </source>
</evidence>
<dbReference type="OrthoDB" id="9808150at2"/>
<dbReference type="eggNOG" id="COG0194">
    <property type="taxonomic scope" value="Bacteria"/>
</dbReference>
<dbReference type="HAMAP" id="MF_00328">
    <property type="entry name" value="Guanylate_kinase"/>
    <property type="match status" value="1"/>
</dbReference>
<evidence type="ECO:0000256" key="1">
    <source>
        <dbReference type="ARBA" id="ARBA00005790"/>
    </source>
</evidence>
<dbReference type="PANTHER" id="PTHR23117">
    <property type="entry name" value="GUANYLATE KINASE-RELATED"/>
    <property type="match status" value="1"/>
</dbReference>
<protein>
    <recommendedName>
        <fullName evidence="3 9">Guanylate kinase</fullName>
        <ecNumber evidence="2 9">2.7.4.8</ecNumber>
    </recommendedName>
    <alternativeName>
        <fullName evidence="8 9">GMP kinase</fullName>
    </alternativeName>
</protein>
<dbReference type="InterPro" id="IPR008145">
    <property type="entry name" value="GK/Ca_channel_bsu"/>
</dbReference>
<gene>
    <name evidence="9" type="primary">gmk</name>
    <name evidence="11" type="ordered locus">COPRO5265_1185</name>
</gene>
<comment type="subcellular location">
    <subcellularLocation>
        <location evidence="9">Cytoplasm</location>
    </subcellularLocation>
</comment>
<evidence type="ECO:0000256" key="9">
    <source>
        <dbReference type="HAMAP-Rule" id="MF_00328"/>
    </source>
</evidence>
<evidence type="ECO:0000256" key="2">
    <source>
        <dbReference type="ARBA" id="ARBA00012961"/>
    </source>
</evidence>
<reference evidence="11 12" key="2">
    <citation type="journal article" date="2014" name="Genome Announc.">
        <title>Complete Genome Sequence of Coprothermobacter proteolyticus DSM 5265.</title>
        <authorList>
            <person name="Alexiev A."/>
            <person name="Coil D.A."/>
            <person name="Badger J.H."/>
            <person name="Enticknap J."/>
            <person name="Ward N."/>
            <person name="Robb F.T."/>
            <person name="Eisen J.A."/>
        </authorList>
    </citation>
    <scope>NUCLEOTIDE SEQUENCE [LARGE SCALE GENOMIC DNA]</scope>
    <source>
        <strain evidence="12">ATCC 35245 / DSM 5265 / OCM 4 / BT</strain>
    </source>
</reference>
<reference evidence="12" key="1">
    <citation type="submission" date="2008-08" db="EMBL/GenBank/DDBJ databases">
        <title>The complete genome sequence of Coprothermobacter proteolyticus strain ATCC 5245 / DSM 5265 / BT.</title>
        <authorList>
            <person name="Dodson R.J."/>
            <person name="Durkin A.S."/>
            <person name="Wu M."/>
            <person name="Eisen J."/>
            <person name="Sutton G."/>
        </authorList>
    </citation>
    <scope>NUCLEOTIDE SEQUENCE [LARGE SCALE GENOMIC DNA]</scope>
    <source>
        <strain evidence="12">ATCC 35245 / DSM 5265 / OCM 4 / BT</strain>
    </source>
</reference>
<keyword evidence="4 9" id="KW-0808">Transferase</keyword>
<comment type="function">
    <text evidence="9">Essential for recycling GMP and indirectly, cGMP.</text>
</comment>
<dbReference type="HOGENOM" id="CLU_001715_1_2_9"/>
<dbReference type="Gene3D" id="3.30.63.10">
    <property type="entry name" value="Guanylate Kinase phosphate binding domain"/>
    <property type="match status" value="1"/>
</dbReference>
<dbReference type="PROSITE" id="PS50052">
    <property type="entry name" value="GUANYLATE_KINASE_2"/>
    <property type="match status" value="1"/>
</dbReference>
<dbReference type="KEGG" id="cpo:COPRO5265_1185"/>
<feature type="binding site" evidence="9">
    <location>
        <begin position="10"/>
        <end position="17"/>
    </location>
    <ligand>
        <name>ATP</name>
        <dbReference type="ChEBI" id="CHEBI:30616"/>
    </ligand>
</feature>
<sequence length="221" mass="25449">MGGRLIVISGPSGVGKGTVVSELLNRDKELVLSISVTTRSPRPGEVDGKDYYFVDYSTFKKMVATDRLLEWAYVHGSYYGTPKDFVMQHLEQGRKVILEIDMQGAMQVRRRFPDAILIFLLPPSLDELKHRLMKRGTEEMDEQQLRLLRSLQELDYLREYHFFVVNVEVNQAVENIMKILSLVDFVVTEDRARTMVESLRKGGIFDEAGDIRRAGENYWTP</sequence>
<dbReference type="Pfam" id="PF00625">
    <property type="entry name" value="Guanylate_kin"/>
    <property type="match status" value="1"/>
</dbReference>
<dbReference type="SUPFAM" id="SSF52540">
    <property type="entry name" value="P-loop containing nucleoside triphosphate hydrolases"/>
    <property type="match status" value="1"/>
</dbReference>
<name>B5Y9P6_COPPD</name>
<accession>B5Y9P6</accession>
<dbReference type="InterPro" id="IPR017665">
    <property type="entry name" value="Guanylate_kinase"/>
</dbReference>
<keyword evidence="9" id="KW-0963">Cytoplasm</keyword>
<evidence type="ECO:0000256" key="8">
    <source>
        <dbReference type="ARBA" id="ARBA00030128"/>
    </source>
</evidence>
<dbReference type="Proteomes" id="UP000001732">
    <property type="component" value="Chromosome"/>
</dbReference>
<dbReference type="EC" id="2.7.4.8" evidence="2 9"/>
<dbReference type="PANTHER" id="PTHR23117:SF13">
    <property type="entry name" value="GUANYLATE KINASE"/>
    <property type="match status" value="1"/>
</dbReference>
<dbReference type="InterPro" id="IPR027417">
    <property type="entry name" value="P-loop_NTPase"/>
</dbReference>
<evidence type="ECO:0000313" key="11">
    <source>
        <dbReference type="EMBL" id="ACI17207.1"/>
    </source>
</evidence>
<comment type="similarity">
    <text evidence="1 9">Belongs to the guanylate kinase family.</text>
</comment>
<dbReference type="FunFam" id="3.30.63.10:FF:000002">
    <property type="entry name" value="Guanylate kinase 1"/>
    <property type="match status" value="1"/>
</dbReference>
<keyword evidence="12" id="KW-1185">Reference proteome</keyword>
<keyword evidence="7 9" id="KW-0067">ATP-binding</keyword>
<evidence type="ECO:0000313" key="12">
    <source>
        <dbReference type="Proteomes" id="UP000001732"/>
    </source>
</evidence>
<keyword evidence="5 9" id="KW-0547">Nucleotide-binding</keyword>
<dbReference type="CDD" id="cd00071">
    <property type="entry name" value="GMPK"/>
    <property type="match status" value="1"/>
</dbReference>
<comment type="catalytic activity">
    <reaction evidence="9">
        <text>GMP + ATP = GDP + ADP</text>
        <dbReference type="Rhea" id="RHEA:20780"/>
        <dbReference type="ChEBI" id="CHEBI:30616"/>
        <dbReference type="ChEBI" id="CHEBI:58115"/>
        <dbReference type="ChEBI" id="CHEBI:58189"/>
        <dbReference type="ChEBI" id="CHEBI:456216"/>
        <dbReference type="EC" id="2.7.4.8"/>
    </reaction>
</comment>
<dbReference type="GO" id="GO:0004385">
    <property type="term" value="F:GMP kinase activity"/>
    <property type="evidence" value="ECO:0007669"/>
    <property type="project" value="UniProtKB-UniRule"/>
</dbReference>
<dbReference type="GO" id="GO:0005829">
    <property type="term" value="C:cytosol"/>
    <property type="evidence" value="ECO:0007669"/>
    <property type="project" value="TreeGrafter"/>
</dbReference>
<dbReference type="PROSITE" id="PS00856">
    <property type="entry name" value="GUANYLATE_KINASE_1"/>
    <property type="match status" value="1"/>
</dbReference>
<dbReference type="InterPro" id="IPR008144">
    <property type="entry name" value="Guanylate_kin-like_dom"/>
</dbReference>
<dbReference type="SMART" id="SM00072">
    <property type="entry name" value="GuKc"/>
    <property type="match status" value="1"/>
</dbReference>
<evidence type="ECO:0000259" key="10">
    <source>
        <dbReference type="PROSITE" id="PS50052"/>
    </source>
</evidence>
<dbReference type="Gene3D" id="3.40.50.300">
    <property type="entry name" value="P-loop containing nucleotide triphosphate hydrolases"/>
    <property type="match status" value="1"/>
</dbReference>
<proteinExistence type="inferred from homology"/>
<evidence type="ECO:0000256" key="7">
    <source>
        <dbReference type="ARBA" id="ARBA00022840"/>
    </source>
</evidence>
<dbReference type="GO" id="GO:0005524">
    <property type="term" value="F:ATP binding"/>
    <property type="evidence" value="ECO:0007669"/>
    <property type="project" value="UniProtKB-UniRule"/>
</dbReference>
<dbReference type="EMBL" id="CP001145">
    <property type="protein sequence ID" value="ACI17207.1"/>
    <property type="molecule type" value="Genomic_DNA"/>
</dbReference>
<keyword evidence="6 9" id="KW-0418">Kinase</keyword>
<organism evidence="11 12">
    <name type="scientific">Coprothermobacter proteolyticus (strain ATCC 35245 / DSM 5265 / OCM 4 / BT)</name>
    <dbReference type="NCBI Taxonomy" id="309798"/>
    <lineage>
        <taxon>Bacteria</taxon>
        <taxon>Pseudomonadati</taxon>
        <taxon>Coprothermobacterota</taxon>
        <taxon>Coprothermobacteria</taxon>
        <taxon>Coprothermobacterales</taxon>
        <taxon>Coprothermobacteraceae</taxon>
        <taxon>Coprothermobacter</taxon>
    </lineage>
</organism>
<evidence type="ECO:0000256" key="3">
    <source>
        <dbReference type="ARBA" id="ARBA00016296"/>
    </source>
</evidence>
<dbReference type="AlphaFoldDB" id="B5Y9P6"/>
<dbReference type="RefSeq" id="WP_012543859.1">
    <property type="nucleotide sequence ID" value="NC_011295.1"/>
</dbReference>
<dbReference type="STRING" id="309798.COPRO5265_1185"/>